<dbReference type="EMBL" id="QXTE01000477">
    <property type="protein sequence ID" value="TFJ97602.1"/>
    <property type="molecule type" value="Genomic_DNA"/>
</dbReference>
<keyword evidence="2" id="KW-1185">Reference proteome</keyword>
<reference evidence="1 2" key="1">
    <citation type="submission" date="2019-04" db="EMBL/GenBank/DDBJ databases">
        <title>Draft genome of the big-headed turtle Platysternon megacephalum.</title>
        <authorList>
            <person name="Gong S."/>
        </authorList>
    </citation>
    <scope>NUCLEOTIDE SEQUENCE [LARGE SCALE GENOMIC DNA]</scope>
    <source>
        <strain evidence="1">DO16091913</strain>
        <tissue evidence="1">Muscle</tissue>
    </source>
</reference>
<accession>A0A4D9DRY9</accession>
<protein>
    <submittedName>
        <fullName evidence="1">Maestro heat-like repeat-containing protein family member 7-like</fullName>
    </submittedName>
</protein>
<evidence type="ECO:0000313" key="2">
    <source>
        <dbReference type="Proteomes" id="UP000297703"/>
    </source>
</evidence>
<evidence type="ECO:0000313" key="1">
    <source>
        <dbReference type="EMBL" id="TFJ97602.1"/>
    </source>
</evidence>
<dbReference type="Proteomes" id="UP000297703">
    <property type="component" value="Unassembled WGS sequence"/>
</dbReference>
<name>A0A4D9DRY9_9SAUR</name>
<reference evidence="1 2" key="2">
    <citation type="submission" date="2019-04" db="EMBL/GenBank/DDBJ databases">
        <title>The genome sequence of big-headed turtle.</title>
        <authorList>
            <person name="Gong S."/>
        </authorList>
    </citation>
    <scope>NUCLEOTIDE SEQUENCE [LARGE SCALE GENOMIC DNA]</scope>
    <source>
        <strain evidence="1">DO16091913</strain>
        <tissue evidence="1">Muscle</tissue>
    </source>
</reference>
<comment type="caution">
    <text evidence="1">The sequence shown here is derived from an EMBL/GenBank/DDBJ whole genome shotgun (WGS) entry which is preliminary data.</text>
</comment>
<gene>
    <name evidence="1" type="ORF">DR999_PMT20556</name>
</gene>
<proteinExistence type="predicted"/>
<dbReference type="AlphaFoldDB" id="A0A4D9DRY9"/>
<organism evidence="1 2">
    <name type="scientific">Platysternon megacephalum</name>
    <name type="common">big-headed turtle</name>
    <dbReference type="NCBI Taxonomy" id="55544"/>
    <lineage>
        <taxon>Eukaryota</taxon>
        <taxon>Metazoa</taxon>
        <taxon>Chordata</taxon>
        <taxon>Craniata</taxon>
        <taxon>Vertebrata</taxon>
        <taxon>Euteleostomi</taxon>
        <taxon>Archelosauria</taxon>
        <taxon>Testudinata</taxon>
        <taxon>Testudines</taxon>
        <taxon>Cryptodira</taxon>
        <taxon>Durocryptodira</taxon>
        <taxon>Testudinoidea</taxon>
        <taxon>Platysternidae</taxon>
        <taxon>Platysternon</taxon>
    </lineage>
</organism>
<sequence length="119" mass="13053">MKNVNPRIIPNLTAECDVTGGGNVQVVWDQPKSPRIMVLPIMQSWQDARKVSVTTHDWGGVQGRDSSALFLPQLHSRLKPGLAGVEGQDSHVFKGRLQYVHVGGAGKVGRWPRLIKPPV</sequence>